<dbReference type="AlphaFoldDB" id="A0A2G5C2G4"/>
<protein>
    <submittedName>
        <fullName evidence="1">Uncharacterized protein</fullName>
    </submittedName>
</protein>
<reference evidence="1 2" key="1">
    <citation type="submission" date="2017-09" db="EMBL/GenBank/DDBJ databases">
        <title>WGS assembly of Aquilegia coerulea Goldsmith.</title>
        <authorList>
            <person name="Hodges S."/>
            <person name="Kramer E."/>
            <person name="Nordborg M."/>
            <person name="Tomkins J."/>
            <person name="Borevitz J."/>
            <person name="Derieg N."/>
            <person name="Yan J."/>
            <person name="Mihaltcheva S."/>
            <person name="Hayes R.D."/>
            <person name="Rokhsar D."/>
        </authorList>
    </citation>
    <scope>NUCLEOTIDE SEQUENCE [LARGE SCALE GENOMIC DNA]</scope>
    <source>
        <strain evidence="2">cv. Goldsmith</strain>
    </source>
</reference>
<keyword evidence="2" id="KW-1185">Reference proteome</keyword>
<proteinExistence type="predicted"/>
<accession>A0A2G5C2G4</accession>
<evidence type="ECO:0000313" key="1">
    <source>
        <dbReference type="EMBL" id="PIA25489.1"/>
    </source>
</evidence>
<dbReference type="InParanoid" id="A0A2G5C2G4"/>
<dbReference type="EMBL" id="KZ305129">
    <property type="protein sequence ID" value="PIA25489.1"/>
    <property type="molecule type" value="Genomic_DNA"/>
</dbReference>
<dbReference type="Proteomes" id="UP000230069">
    <property type="component" value="Unassembled WGS sequence"/>
</dbReference>
<gene>
    <name evidence="1" type="ORF">AQUCO_11300009v1</name>
</gene>
<evidence type="ECO:0000313" key="2">
    <source>
        <dbReference type="Proteomes" id="UP000230069"/>
    </source>
</evidence>
<sequence>MHVGRPWLRICMCCVYFLLLFLSLTFCSSIQTTVHRYFFSSSFLLLCLQIYTKDKRRNGREKERELYRL</sequence>
<organism evidence="1 2">
    <name type="scientific">Aquilegia coerulea</name>
    <name type="common">Rocky mountain columbine</name>
    <dbReference type="NCBI Taxonomy" id="218851"/>
    <lineage>
        <taxon>Eukaryota</taxon>
        <taxon>Viridiplantae</taxon>
        <taxon>Streptophyta</taxon>
        <taxon>Embryophyta</taxon>
        <taxon>Tracheophyta</taxon>
        <taxon>Spermatophyta</taxon>
        <taxon>Magnoliopsida</taxon>
        <taxon>Ranunculales</taxon>
        <taxon>Ranunculaceae</taxon>
        <taxon>Thalictroideae</taxon>
        <taxon>Aquilegia</taxon>
    </lineage>
</organism>
<name>A0A2G5C2G4_AQUCA</name>